<dbReference type="Pfam" id="PF00664">
    <property type="entry name" value="ABC_membrane"/>
    <property type="match status" value="1"/>
</dbReference>
<evidence type="ECO:0000259" key="13">
    <source>
        <dbReference type="PROSITE" id="PS50929"/>
    </source>
</evidence>
<dbReference type="InterPro" id="IPR027417">
    <property type="entry name" value="P-loop_NTPase"/>
</dbReference>
<dbReference type="FunFam" id="3.40.50.300:FF:000163">
    <property type="entry name" value="Multidrug resistance-associated protein member 4"/>
    <property type="match status" value="1"/>
</dbReference>
<keyword evidence="15" id="KW-1185">Reference proteome</keyword>
<dbReference type="Proteomes" id="UP000186922">
    <property type="component" value="Unassembled WGS sequence"/>
</dbReference>
<dbReference type="InterPro" id="IPR017871">
    <property type="entry name" value="ABC_transporter-like_CS"/>
</dbReference>
<evidence type="ECO:0000313" key="14">
    <source>
        <dbReference type="EMBL" id="GAU88871.1"/>
    </source>
</evidence>
<keyword evidence="8 11" id="KW-1133">Transmembrane helix</keyword>
<keyword evidence="9 11" id="KW-0472">Membrane</keyword>
<evidence type="ECO:0000256" key="8">
    <source>
        <dbReference type="ARBA" id="ARBA00022989"/>
    </source>
</evidence>
<evidence type="ECO:0000256" key="3">
    <source>
        <dbReference type="ARBA" id="ARBA00022448"/>
    </source>
</evidence>
<feature type="transmembrane region" description="Helical" evidence="11">
    <location>
        <begin position="378"/>
        <end position="402"/>
    </location>
</feature>
<dbReference type="PROSITE" id="PS00211">
    <property type="entry name" value="ABC_TRANSPORTER_1"/>
    <property type="match status" value="2"/>
</dbReference>
<evidence type="ECO:0000313" key="15">
    <source>
        <dbReference type="Proteomes" id="UP000186922"/>
    </source>
</evidence>
<dbReference type="Pfam" id="PF00005">
    <property type="entry name" value="ABC_tran"/>
    <property type="match status" value="2"/>
</dbReference>
<feature type="transmembrane region" description="Helical" evidence="11">
    <location>
        <begin position="521"/>
        <end position="549"/>
    </location>
</feature>
<dbReference type="InterPro" id="IPR050173">
    <property type="entry name" value="ABC_transporter_C-like"/>
</dbReference>
<keyword evidence="4 11" id="KW-0812">Transmembrane</keyword>
<dbReference type="GO" id="GO:0005524">
    <property type="term" value="F:ATP binding"/>
    <property type="evidence" value="ECO:0007669"/>
    <property type="project" value="UniProtKB-KW"/>
</dbReference>
<dbReference type="Gene3D" id="1.20.1560.10">
    <property type="entry name" value="ABC transporter type 1, transmembrane domain"/>
    <property type="match status" value="1"/>
</dbReference>
<organism evidence="14 15">
    <name type="scientific">Ramazzottius varieornatus</name>
    <name type="common">Water bear</name>
    <name type="synonym">Tardigrade</name>
    <dbReference type="NCBI Taxonomy" id="947166"/>
    <lineage>
        <taxon>Eukaryota</taxon>
        <taxon>Metazoa</taxon>
        <taxon>Ecdysozoa</taxon>
        <taxon>Tardigrada</taxon>
        <taxon>Eutardigrada</taxon>
        <taxon>Parachela</taxon>
        <taxon>Hypsibioidea</taxon>
        <taxon>Ramazzottiidae</taxon>
        <taxon>Ramazzottius</taxon>
    </lineage>
</organism>
<dbReference type="SUPFAM" id="SSF90123">
    <property type="entry name" value="ABC transporter transmembrane region"/>
    <property type="match status" value="1"/>
</dbReference>
<dbReference type="GO" id="GO:0012505">
    <property type="term" value="C:endomembrane system"/>
    <property type="evidence" value="ECO:0007669"/>
    <property type="project" value="UniProtKB-SubCell"/>
</dbReference>
<accession>A0A1D1UHD6</accession>
<protein>
    <submittedName>
        <fullName evidence="14">Uncharacterized protein</fullName>
    </submittedName>
</protein>
<dbReference type="SUPFAM" id="SSF52540">
    <property type="entry name" value="P-loop containing nucleoside triphosphate hydrolases"/>
    <property type="match status" value="2"/>
</dbReference>
<comment type="subcellular location">
    <subcellularLocation>
        <location evidence="1">Endomembrane system</location>
        <topology evidence="1">Multi-pass membrane protein</topology>
    </subcellularLocation>
</comment>
<evidence type="ECO:0000256" key="9">
    <source>
        <dbReference type="ARBA" id="ARBA00023136"/>
    </source>
</evidence>
<dbReference type="CDD" id="cd03250">
    <property type="entry name" value="ABCC_MRP_domain1"/>
    <property type="match status" value="1"/>
</dbReference>
<evidence type="ECO:0000256" key="2">
    <source>
        <dbReference type="ARBA" id="ARBA00009726"/>
    </source>
</evidence>
<keyword evidence="6" id="KW-0547">Nucleotide-binding</keyword>
<keyword evidence="5" id="KW-0677">Repeat</keyword>
<comment type="similarity">
    <text evidence="2">Belongs to the ABC transporter superfamily. ABCC family. Conjugate transporter (TC 3.A.1.208) subfamily.</text>
</comment>
<proteinExistence type="inferred from homology"/>
<dbReference type="SMART" id="SM00382">
    <property type="entry name" value="AAA"/>
    <property type="match status" value="2"/>
</dbReference>
<evidence type="ECO:0000256" key="6">
    <source>
        <dbReference type="ARBA" id="ARBA00022741"/>
    </source>
</evidence>
<dbReference type="InterPro" id="IPR036640">
    <property type="entry name" value="ABC1_TM_sf"/>
</dbReference>
<dbReference type="InterPro" id="IPR011527">
    <property type="entry name" value="ABC1_TM_dom"/>
</dbReference>
<dbReference type="EMBL" id="BDGG01000001">
    <property type="protein sequence ID" value="GAU88871.1"/>
    <property type="molecule type" value="Genomic_DNA"/>
</dbReference>
<evidence type="ECO:0000256" key="10">
    <source>
        <dbReference type="ARBA" id="ARBA00023180"/>
    </source>
</evidence>
<evidence type="ECO:0000256" key="1">
    <source>
        <dbReference type="ARBA" id="ARBA00004127"/>
    </source>
</evidence>
<dbReference type="GO" id="GO:0016020">
    <property type="term" value="C:membrane"/>
    <property type="evidence" value="ECO:0007669"/>
    <property type="project" value="InterPro"/>
</dbReference>
<sequence>MIFQAFTYIIISYIIGSGGLRQIVISWVPITHMKVACERIQKFIQIKPVARSIQRTKDPNTAVLLEAVAFSWSAFDTSQAVKPIASTLTTAILKGSHSHGPVLRDISLEVKRGILVGICGPVGCGKSSLFHGLLGQIYSNGGTFQMRGMLAYVPQQAWLINATVRDNICFGEPYIPERYNEVVTVCNLSYDFTILSGGDQCVIGERGSTMSGGQRQRINLARAVYSNRDILLLDDPLSAVDARVGAAIFDKCIYGYLRQKGMTVFLISGQIQYLEECDQILVLKGGTIVQRGTHGQLLKEEKSVYWEMVQAMKKARKGMEDAAAAKTSQPTAVTPAPAAVALIEEEQKAVGTGDAEEQGKGTIKFATYKRYIKAAGPYWFTGIVFFAFATNMALNTFSGWWLSFWLKSAAIKENVTQSDGSYQVQSYIILQAENAWYPIVYGSIILIVVTIFVLRSYGYAKVTLGAAAKLHVDLLACIMNATTRFFDTTSAGRILNRLCKDVDEVDSQIPFVSEIFIQNGLYCFFAVIQIAIVFPWILIAVFILVIVFLCLSKCFRCGVRDFKRLENLTTSPVLSLAASTVNGLSTIHAYGKYTDLITRYDGFVDDNTFPIFCFHCAIRWLGVRLDFLTICLSVITALLVVLLPEGSIQPADAGLALSYCIQLSGLFQYSVRLALETEGRFTSVERVIEYIDKVPQEVDGKDVVEVNKEWPPEGQLELKEVVMRYNSALPTALKGMSFVALPRERVGIVGRTGSGKSSIASALFRLVEIEGGSVYIDGQDIKNIPIRSLRSRLSIIPQDPVLFAGTLRYNLDPFDFYPDNEIWEALTRVNLGDTISQLGDGLEYMVESNGANFSVGERQLICMARALLRKSKILFMDEATASIDSRTDALLQDTIRTAFSNCTLLTVAHRLNTVLSYDKILVVGNGKALEYDTPAKLVAKSDSVFSQMLAASLNAAH</sequence>
<dbReference type="FunFam" id="3.40.50.300:FF:000997">
    <property type="entry name" value="Multidrug resistance-associated protein 1"/>
    <property type="match status" value="1"/>
</dbReference>
<feature type="domain" description="ABC transporter" evidence="12">
    <location>
        <begin position="87"/>
        <end position="310"/>
    </location>
</feature>
<dbReference type="InterPro" id="IPR003593">
    <property type="entry name" value="AAA+_ATPase"/>
</dbReference>
<dbReference type="STRING" id="947166.A0A1D1UHD6"/>
<evidence type="ECO:0000256" key="4">
    <source>
        <dbReference type="ARBA" id="ARBA00022692"/>
    </source>
</evidence>
<dbReference type="PROSITE" id="PS50893">
    <property type="entry name" value="ABC_TRANSPORTER_2"/>
    <property type="match status" value="2"/>
</dbReference>
<dbReference type="PROSITE" id="PS50929">
    <property type="entry name" value="ABC_TM1F"/>
    <property type="match status" value="1"/>
</dbReference>
<feature type="domain" description="ABC transporter" evidence="12">
    <location>
        <begin position="716"/>
        <end position="950"/>
    </location>
</feature>
<gene>
    <name evidence="14" type="primary">RvY_01490</name>
    <name evidence="14" type="synonym">RvY_01490.1</name>
    <name evidence="14" type="ORF">RvY_01490-1</name>
</gene>
<feature type="transmembrane region" description="Helical" evidence="11">
    <location>
        <begin position="435"/>
        <end position="454"/>
    </location>
</feature>
<dbReference type="OrthoDB" id="6500128at2759"/>
<dbReference type="CDD" id="cd03244">
    <property type="entry name" value="ABCC_MRP_domain2"/>
    <property type="match status" value="1"/>
</dbReference>
<evidence type="ECO:0000256" key="11">
    <source>
        <dbReference type="SAM" id="Phobius"/>
    </source>
</evidence>
<dbReference type="PANTHER" id="PTHR24223:SF447">
    <property type="entry name" value="MULTIDRUG RESISTANCE-ASSOCIATED PROTEIN 5"/>
    <property type="match status" value="1"/>
</dbReference>
<evidence type="ECO:0000256" key="7">
    <source>
        <dbReference type="ARBA" id="ARBA00022840"/>
    </source>
</evidence>
<evidence type="ECO:0000256" key="5">
    <source>
        <dbReference type="ARBA" id="ARBA00022737"/>
    </source>
</evidence>
<dbReference type="FunFam" id="1.20.1560.10:FF:000015">
    <property type="entry name" value="multidrug resistance-associated protein 5 isoform X1"/>
    <property type="match status" value="1"/>
</dbReference>
<dbReference type="Gene3D" id="3.40.50.300">
    <property type="entry name" value="P-loop containing nucleotide triphosphate hydrolases"/>
    <property type="match status" value="2"/>
</dbReference>
<comment type="caution">
    <text evidence="14">The sequence shown here is derived from an EMBL/GenBank/DDBJ whole genome shotgun (WGS) entry which is preliminary data.</text>
</comment>
<dbReference type="InterPro" id="IPR003439">
    <property type="entry name" value="ABC_transporter-like_ATP-bd"/>
</dbReference>
<dbReference type="CDD" id="cd18599">
    <property type="entry name" value="ABC_6TM_MRP5_8_9_D2"/>
    <property type="match status" value="1"/>
</dbReference>
<keyword evidence="10" id="KW-0325">Glycoprotein</keyword>
<evidence type="ECO:0000259" key="12">
    <source>
        <dbReference type="PROSITE" id="PS50893"/>
    </source>
</evidence>
<name>A0A1D1UHD6_RAMVA</name>
<dbReference type="GO" id="GO:0140359">
    <property type="term" value="F:ABC-type transporter activity"/>
    <property type="evidence" value="ECO:0007669"/>
    <property type="project" value="InterPro"/>
</dbReference>
<keyword evidence="3" id="KW-0813">Transport</keyword>
<keyword evidence="7" id="KW-0067">ATP-binding</keyword>
<dbReference type="AlphaFoldDB" id="A0A1D1UHD6"/>
<feature type="domain" description="ABC transmembrane type-1" evidence="13">
    <location>
        <begin position="383"/>
        <end position="679"/>
    </location>
</feature>
<reference evidence="14 15" key="1">
    <citation type="journal article" date="2016" name="Nat. Commun.">
        <title>Extremotolerant tardigrade genome and improved radiotolerance of human cultured cells by tardigrade-unique protein.</title>
        <authorList>
            <person name="Hashimoto T."/>
            <person name="Horikawa D.D."/>
            <person name="Saito Y."/>
            <person name="Kuwahara H."/>
            <person name="Kozuka-Hata H."/>
            <person name="Shin-I T."/>
            <person name="Minakuchi Y."/>
            <person name="Ohishi K."/>
            <person name="Motoyama A."/>
            <person name="Aizu T."/>
            <person name="Enomoto A."/>
            <person name="Kondo K."/>
            <person name="Tanaka S."/>
            <person name="Hara Y."/>
            <person name="Koshikawa S."/>
            <person name="Sagara H."/>
            <person name="Miura T."/>
            <person name="Yokobori S."/>
            <person name="Miyagawa K."/>
            <person name="Suzuki Y."/>
            <person name="Kubo T."/>
            <person name="Oyama M."/>
            <person name="Kohara Y."/>
            <person name="Fujiyama A."/>
            <person name="Arakawa K."/>
            <person name="Katayama T."/>
            <person name="Toyoda A."/>
            <person name="Kunieda T."/>
        </authorList>
    </citation>
    <scope>NUCLEOTIDE SEQUENCE [LARGE SCALE GENOMIC DNA]</scope>
    <source>
        <strain evidence="14 15">YOKOZUNA-1</strain>
    </source>
</reference>
<dbReference type="PANTHER" id="PTHR24223">
    <property type="entry name" value="ATP-BINDING CASSETTE SUB-FAMILY C"/>
    <property type="match status" value="1"/>
</dbReference>
<dbReference type="GO" id="GO:0016887">
    <property type="term" value="F:ATP hydrolysis activity"/>
    <property type="evidence" value="ECO:0007669"/>
    <property type="project" value="InterPro"/>
</dbReference>